<evidence type="ECO:0000256" key="6">
    <source>
        <dbReference type="ARBA" id="ARBA00023136"/>
    </source>
</evidence>
<evidence type="ECO:0000256" key="5">
    <source>
        <dbReference type="ARBA" id="ARBA00022989"/>
    </source>
</evidence>
<feature type="transmembrane region" description="Helical" evidence="7">
    <location>
        <begin position="98"/>
        <end position="117"/>
    </location>
</feature>
<gene>
    <name evidence="8" type="ORF">ASILVAE211_02125</name>
</gene>
<dbReference type="AlphaFoldDB" id="A0A963YNF8"/>
<evidence type="ECO:0000256" key="2">
    <source>
        <dbReference type="ARBA" id="ARBA00006679"/>
    </source>
</evidence>
<feature type="transmembrane region" description="Helical" evidence="7">
    <location>
        <begin position="137"/>
        <end position="154"/>
    </location>
</feature>
<keyword evidence="6 7" id="KW-0472">Membrane</keyword>
<dbReference type="EMBL" id="JAESVB010000001">
    <property type="protein sequence ID" value="MCB8873964.1"/>
    <property type="molecule type" value="Genomic_DNA"/>
</dbReference>
<comment type="subcellular location">
    <subcellularLocation>
        <location evidence="1">Cell membrane</location>
        <topology evidence="1">Multi-pass membrane protein</topology>
    </subcellularLocation>
</comment>
<dbReference type="Proteomes" id="UP000708298">
    <property type="component" value="Unassembled WGS sequence"/>
</dbReference>
<dbReference type="InterPro" id="IPR051907">
    <property type="entry name" value="DoxX-like_oxidoreductase"/>
</dbReference>
<evidence type="ECO:0000256" key="4">
    <source>
        <dbReference type="ARBA" id="ARBA00022692"/>
    </source>
</evidence>
<dbReference type="PANTHER" id="PTHR33452">
    <property type="entry name" value="OXIDOREDUCTASE CATD-RELATED"/>
    <property type="match status" value="1"/>
</dbReference>
<protein>
    <submittedName>
        <fullName evidence="8">DoxX family protein</fullName>
    </submittedName>
</protein>
<accession>A0A963YNF8</accession>
<sequence>MLPPAASISYRINLFARTAPMNSSGHNQFRDEVVLVARIMLVLLFLIFGWGKITNFAGTVSYMASTGMPAPTLGALIAIFIEFFVSIAVLVGIFTQPLAVLMAVYTLATGFIGHKYWSMTGMARYENEINFFKNVSIAGGFLLLYVTGPGRYALHFSKRG</sequence>
<dbReference type="GO" id="GO:0005886">
    <property type="term" value="C:plasma membrane"/>
    <property type="evidence" value="ECO:0007669"/>
    <property type="project" value="UniProtKB-SubCell"/>
</dbReference>
<reference evidence="8" key="1">
    <citation type="journal article" date="2021" name="Microorganisms">
        <title>Acidisoma silvae sp. nov. and Acidisomacellulosilytica sp. nov., Two Acidophilic Bacteria Isolated from Decaying Wood, Hydrolyzing Cellulose and Producing Poly-3-hydroxybutyrate.</title>
        <authorList>
            <person name="Mieszkin S."/>
            <person name="Pouder E."/>
            <person name="Uroz S."/>
            <person name="Simon-Colin C."/>
            <person name="Alain K."/>
        </authorList>
    </citation>
    <scope>NUCLEOTIDE SEQUENCE</scope>
    <source>
        <strain evidence="8">HW T2.11</strain>
    </source>
</reference>
<dbReference type="RefSeq" id="WP_227319622.1">
    <property type="nucleotide sequence ID" value="NZ_JAESVB010000001.1"/>
</dbReference>
<reference evidence="8" key="2">
    <citation type="submission" date="2021-01" db="EMBL/GenBank/DDBJ databases">
        <authorList>
            <person name="Mieszkin S."/>
            <person name="Pouder E."/>
            <person name="Alain K."/>
        </authorList>
    </citation>
    <scope>NUCLEOTIDE SEQUENCE</scope>
    <source>
        <strain evidence="8">HW T2.11</strain>
    </source>
</reference>
<evidence type="ECO:0000256" key="7">
    <source>
        <dbReference type="SAM" id="Phobius"/>
    </source>
</evidence>
<comment type="caution">
    <text evidence="8">The sequence shown here is derived from an EMBL/GenBank/DDBJ whole genome shotgun (WGS) entry which is preliminary data.</text>
</comment>
<keyword evidence="3" id="KW-1003">Cell membrane</keyword>
<feature type="transmembrane region" description="Helical" evidence="7">
    <location>
        <begin position="73"/>
        <end position="91"/>
    </location>
</feature>
<keyword evidence="4 7" id="KW-0812">Transmembrane</keyword>
<evidence type="ECO:0000313" key="9">
    <source>
        <dbReference type="Proteomes" id="UP000708298"/>
    </source>
</evidence>
<dbReference type="Pfam" id="PF07681">
    <property type="entry name" value="DoxX"/>
    <property type="match status" value="1"/>
</dbReference>
<name>A0A963YNF8_9PROT</name>
<dbReference type="PANTHER" id="PTHR33452:SF1">
    <property type="entry name" value="INNER MEMBRANE PROTEIN YPHA-RELATED"/>
    <property type="match status" value="1"/>
</dbReference>
<dbReference type="InterPro" id="IPR032808">
    <property type="entry name" value="DoxX"/>
</dbReference>
<proteinExistence type="inferred from homology"/>
<keyword evidence="5 7" id="KW-1133">Transmembrane helix</keyword>
<comment type="similarity">
    <text evidence="2">Belongs to the DoxX family.</text>
</comment>
<evidence type="ECO:0000256" key="1">
    <source>
        <dbReference type="ARBA" id="ARBA00004651"/>
    </source>
</evidence>
<evidence type="ECO:0000313" key="8">
    <source>
        <dbReference type="EMBL" id="MCB8873964.1"/>
    </source>
</evidence>
<keyword evidence="9" id="KW-1185">Reference proteome</keyword>
<evidence type="ECO:0000256" key="3">
    <source>
        <dbReference type="ARBA" id="ARBA00022475"/>
    </source>
</evidence>
<organism evidence="8 9">
    <name type="scientific">Acidisoma silvae</name>
    <dbReference type="NCBI Taxonomy" id="2802396"/>
    <lineage>
        <taxon>Bacteria</taxon>
        <taxon>Pseudomonadati</taxon>
        <taxon>Pseudomonadota</taxon>
        <taxon>Alphaproteobacteria</taxon>
        <taxon>Acetobacterales</taxon>
        <taxon>Acidocellaceae</taxon>
        <taxon>Acidisoma</taxon>
    </lineage>
</organism>
<feature type="transmembrane region" description="Helical" evidence="7">
    <location>
        <begin position="33"/>
        <end position="53"/>
    </location>
</feature>